<comment type="caution">
    <text evidence="15">The sequence shown here is derived from an EMBL/GenBank/DDBJ whole genome shotgun (WGS) entry which is preliminary data.</text>
</comment>
<dbReference type="InterPro" id="IPR042112">
    <property type="entry name" value="P_AcTrfase_dom2"/>
</dbReference>
<keyword evidence="7" id="KW-0560">Oxidoreductase</keyword>
<evidence type="ECO:0000256" key="12">
    <source>
        <dbReference type="RuleBase" id="RU003427"/>
    </source>
</evidence>
<keyword evidence="16" id="KW-1185">Reference proteome</keyword>
<evidence type="ECO:0000256" key="3">
    <source>
        <dbReference type="ARBA" id="ARBA00007686"/>
    </source>
</evidence>
<dbReference type="InterPro" id="IPR046346">
    <property type="entry name" value="Aminoacid_DH-like_N_sf"/>
</dbReference>
<comment type="similarity">
    <text evidence="4">In the C-terminal section; belongs to the phosphate acetyltransferase and butyryltransferase family.</text>
</comment>
<feature type="domain" description="Malic enzyme N-terminal" evidence="14">
    <location>
        <begin position="18"/>
        <end position="151"/>
    </location>
</feature>
<feature type="active site" description="Proton acceptor" evidence="9">
    <location>
        <position position="94"/>
    </location>
</feature>
<dbReference type="InterPro" id="IPR002505">
    <property type="entry name" value="PTA_PTB"/>
</dbReference>
<comment type="similarity">
    <text evidence="5 12">Belongs to the malic enzymes family.</text>
</comment>
<evidence type="ECO:0000256" key="5">
    <source>
        <dbReference type="ARBA" id="ARBA00008785"/>
    </source>
</evidence>
<evidence type="ECO:0000256" key="2">
    <source>
        <dbReference type="ARBA" id="ARBA00001946"/>
    </source>
</evidence>
<dbReference type="Gene3D" id="3.40.50.10750">
    <property type="entry name" value="Isocitrate/Isopropylmalate dehydrogenase-like"/>
    <property type="match status" value="1"/>
</dbReference>
<dbReference type="GO" id="GO:0051287">
    <property type="term" value="F:NAD binding"/>
    <property type="evidence" value="ECO:0007669"/>
    <property type="project" value="InterPro"/>
</dbReference>
<keyword evidence="8" id="KW-0511">Multifunctional enzyme</keyword>
<dbReference type="FunFam" id="3.40.50.720:FF:000095">
    <property type="entry name" value="NADP-dependent malic enzyme"/>
    <property type="match status" value="1"/>
</dbReference>
<dbReference type="InterPro" id="IPR037062">
    <property type="entry name" value="Malic_N_dom_sf"/>
</dbReference>
<dbReference type="SUPFAM" id="SSF53223">
    <property type="entry name" value="Aminoacid dehydrogenase-like, N-terminal domain"/>
    <property type="match status" value="1"/>
</dbReference>
<dbReference type="GO" id="GO:0046872">
    <property type="term" value="F:metal ion binding"/>
    <property type="evidence" value="ECO:0007669"/>
    <property type="project" value="UniProtKB-KW"/>
</dbReference>
<feature type="binding site" evidence="11">
    <location>
        <begin position="76"/>
        <end position="83"/>
    </location>
    <ligand>
        <name>NADP(+)</name>
        <dbReference type="ChEBI" id="CHEBI:58349"/>
    </ligand>
</feature>
<name>A0A158INX2_9BURK</name>
<dbReference type="InterPro" id="IPR042113">
    <property type="entry name" value="P_AcTrfase_dom1"/>
</dbReference>
<evidence type="ECO:0000259" key="13">
    <source>
        <dbReference type="SMART" id="SM00919"/>
    </source>
</evidence>
<comment type="cofactor">
    <cofactor evidence="2">
        <name>Mg(2+)</name>
        <dbReference type="ChEBI" id="CHEBI:18420"/>
    </cofactor>
</comment>
<dbReference type="Gene3D" id="3.40.50.10380">
    <property type="entry name" value="Malic enzyme, N-terminal domain"/>
    <property type="match status" value="1"/>
</dbReference>
<dbReference type="SUPFAM" id="SSF51735">
    <property type="entry name" value="NAD(P)-binding Rossmann-fold domains"/>
    <property type="match status" value="1"/>
</dbReference>
<evidence type="ECO:0000256" key="9">
    <source>
        <dbReference type="PIRSR" id="PIRSR036684-1"/>
    </source>
</evidence>
<dbReference type="FunFam" id="3.40.50.10380:FF:000003">
    <property type="entry name" value="NADP-dependent malic enzyme"/>
    <property type="match status" value="1"/>
</dbReference>
<dbReference type="PIRSF" id="PIRSF036684">
    <property type="entry name" value="ME_PTA"/>
    <property type="match status" value="1"/>
</dbReference>
<dbReference type="PANTHER" id="PTHR43237:SF4">
    <property type="entry name" value="NADP-DEPENDENT MALIC ENZYME"/>
    <property type="match status" value="1"/>
</dbReference>
<dbReference type="InterPro" id="IPR012302">
    <property type="entry name" value="Malic_NAD-bd"/>
</dbReference>
<sequence length="760" mass="81624">MDEQLKQSALAYHQNPKPGKISVTPTKPLSNQLDLSLAYSPGVAAACMAIFDEPLDAQKYTSRGNLVGVVTNGTAVLGLGNIGPLAAKPVMEGKGCLFKKFAGIDVFDIELAETDPDKLVEAIAMLEPTLGGINLEDIKAPECFYIEKKLRERMKIPVFHDDQHGTAIIASAAILNGLKVVGKKLDEVKLVCSGAGAAAIACLDLLVDLGLKKSNTLVVDSKGVIFEGRGNLDASKERYQATTDARTLADAMHGCDVFLGCSSAGVLKAEMVTTMADKPLILALANPEPEIRPEEAKRVRPDCIIATGRSDYPNQVNNVLCFPFIFRGALDVGATTITEQMKLACVRAIAELAEETDQGDEVAKAYEGHSLEFGPEYLIPKPFDPRLIIKIAPAVAQAAMDSGVATRPIHDMDAYREELGTTVYRTGMVMRPVFQAAKSAPARIAFAEGEDERVLRAAQFVLLEKIAKPIIIGRPAVVEMRLKKMGSKLKPGVDFEIVNPEDDPRYQKSWQEYHSIAARSGVTPESAKAALRKFNTLIGAILVHMGDADGMICGLIDTYQDHLKFIEQVLGKAKGVQNFAAMNLLMLQGRNLFISDTYVNEEPTPEQLADMTILAASEIEKFGIQPKVALVSNSNFGSVPTASAKRMAAARKLIAERAPHLEVDGEMHGDAALSEAVRKSAFPGTSLHGEANLLIMPNVEAANITYNLLKMVSGEGVTVGPFLLGTDKPVHILTPAATVRRIINMTAVASAGARVGKSAM</sequence>
<evidence type="ECO:0000256" key="1">
    <source>
        <dbReference type="ARBA" id="ARBA00001936"/>
    </source>
</evidence>
<dbReference type="PRINTS" id="PR00072">
    <property type="entry name" value="MALOXRDTASE"/>
</dbReference>
<comment type="cofactor">
    <cofactor evidence="1">
        <name>Mn(2+)</name>
        <dbReference type="ChEBI" id="CHEBI:29035"/>
    </cofactor>
</comment>
<dbReference type="GO" id="GO:0006108">
    <property type="term" value="P:malate metabolic process"/>
    <property type="evidence" value="ECO:0007669"/>
    <property type="project" value="InterPro"/>
</dbReference>
<proteinExistence type="inferred from homology"/>
<dbReference type="CDD" id="cd05311">
    <property type="entry name" value="NAD_bind_2_malic_enz"/>
    <property type="match status" value="1"/>
</dbReference>
<evidence type="ECO:0000256" key="10">
    <source>
        <dbReference type="PIRSR" id="PIRSR036684-2"/>
    </source>
</evidence>
<dbReference type="InterPro" id="IPR045213">
    <property type="entry name" value="Malic_NAD-bd_bact_type"/>
</dbReference>
<evidence type="ECO:0000256" key="8">
    <source>
        <dbReference type="ARBA" id="ARBA00023268"/>
    </source>
</evidence>
<dbReference type="OrthoDB" id="9805787at2"/>
<dbReference type="Pfam" id="PF01515">
    <property type="entry name" value="PTA_PTB"/>
    <property type="match status" value="1"/>
</dbReference>
<feature type="binding site" evidence="11">
    <location>
        <position position="286"/>
    </location>
    <ligand>
        <name>a divalent metal cation</name>
        <dbReference type="ChEBI" id="CHEBI:60240"/>
    </ligand>
</feature>
<dbReference type="InterPro" id="IPR012301">
    <property type="entry name" value="Malic_N_dom"/>
</dbReference>
<comment type="similarity">
    <text evidence="3">In the N-terminal section; belongs to the malic enzymes family.</text>
</comment>
<gene>
    <name evidence="15" type="ORF">AWB65_05152</name>
</gene>
<evidence type="ECO:0000259" key="14">
    <source>
        <dbReference type="SMART" id="SM01274"/>
    </source>
</evidence>
<accession>A0A158INX2</accession>
<keyword evidence="11" id="KW-0521">NADP</keyword>
<dbReference type="AlphaFoldDB" id="A0A158INX2"/>
<dbReference type="Pfam" id="PF03949">
    <property type="entry name" value="Malic_M"/>
    <property type="match status" value="1"/>
</dbReference>
<dbReference type="Proteomes" id="UP000054977">
    <property type="component" value="Unassembled WGS sequence"/>
</dbReference>
<dbReference type="InterPro" id="IPR001891">
    <property type="entry name" value="Malic_OxRdtase"/>
</dbReference>
<evidence type="ECO:0000256" key="6">
    <source>
        <dbReference type="ARBA" id="ARBA00022723"/>
    </source>
</evidence>
<dbReference type="GO" id="GO:0016616">
    <property type="term" value="F:oxidoreductase activity, acting on the CH-OH group of donors, NAD or NADP as acceptor"/>
    <property type="evidence" value="ECO:0007669"/>
    <property type="project" value="InterPro"/>
</dbReference>
<evidence type="ECO:0000256" key="4">
    <source>
        <dbReference type="ARBA" id="ARBA00008756"/>
    </source>
</evidence>
<keyword evidence="6 10" id="KW-0479">Metal-binding</keyword>
<dbReference type="GO" id="GO:0004470">
    <property type="term" value="F:malic enzyme activity"/>
    <property type="evidence" value="ECO:0007669"/>
    <property type="project" value="InterPro"/>
</dbReference>
<evidence type="ECO:0000256" key="7">
    <source>
        <dbReference type="ARBA" id="ARBA00023002"/>
    </source>
</evidence>
<dbReference type="PANTHER" id="PTHR43237">
    <property type="entry name" value="NADP-DEPENDENT MALIC ENZYME"/>
    <property type="match status" value="1"/>
</dbReference>
<dbReference type="SUPFAM" id="SSF53659">
    <property type="entry name" value="Isocitrate/Isopropylmalate dehydrogenase-like"/>
    <property type="match status" value="1"/>
</dbReference>
<feature type="binding site" evidence="10">
    <location>
        <position position="137"/>
    </location>
    <ligand>
        <name>a divalent metal cation</name>
        <dbReference type="ChEBI" id="CHEBI:60240"/>
    </ligand>
</feature>
<organism evidence="15 16">
    <name type="scientific">Caballeronia humi</name>
    <dbReference type="NCBI Taxonomy" id="326474"/>
    <lineage>
        <taxon>Bacteria</taxon>
        <taxon>Pseudomonadati</taxon>
        <taxon>Pseudomonadota</taxon>
        <taxon>Betaproteobacteria</taxon>
        <taxon>Burkholderiales</taxon>
        <taxon>Burkholderiaceae</taxon>
        <taxon>Caballeronia</taxon>
    </lineage>
</organism>
<protein>
    <submittedName>
        <fullName evidence="15">Malic enzyme</fullName>
    </submittedName>
</protein>
<feature type="domain" description="Malic enzyme NAD-binding" evidence="13">
    <location>
        <begin position="163"/>
        <end position="400"/>
    </location>
</feature>
<dbReference type="InterPro" id="IPR051674">
    <property type="entry name" value="Malate_Decarboxylase"/>
</dbReference>
<dbReference type="STRING" id="326474.AWB65_05152"/>
<dbReference type="Pfam" id="PF00390">
    <property type="entry name" value="malic"/>
    <property type="match status" value="1"/>
</dbReference>
<dbReference type="EMBL" id="FCNW02000039">
    <property type="protein sequence ID" value="SAL58237.1"/>
    <property type="molecule type" value="Genomic_DNA"/>
</dbReference>
<dbReference type="SMART" id="SM01274">
    <property type="entry name" value="malic"/>
    <property type="match status" value="1"/>
</dbReference>
<dbReference type="RefSeq" id="WP_087669846.1">
    <property type="nucleotide sequence ID" value="NZ_FCNW02000039.1"/>
</dbReference>
<feature type="binding site" evidence="10">
    <location>
        <position position="136"/>
    </location>
    <ligand>
        <name>a divalent metal cation</name>
        <dbReference type="ChEBI" id="CHEBI:60240"/>
    </ligand>
</feature>
<dbReference type="Gene3D" id="3.40.50.720">
    <property type="entry name" value="NAD(P)-binding Rossmann-like Domain"/>
    <property type="match status" value="1"/>
</dbReference>
<feature type="binding site" evidence="11">
    <location>
        <position position="162"/>
    </location>
    <ligand>
        <name>a divalent metal cation</name>
        <dbReference type="ChEBI" id="CHEBI:60240"/>
    </ligand>
</feature>
<evidence type="ECO:0000313" key="15">
    <source>
        <dbReference type="EMBL" id="SAL58237.1"/>
    </source>
</evidence>
<dbReference type="InterPro" id="IPR036291">
    <property type="entry name" value="NAD(P)-bd_dom_sf"/>
</dbReference>
<dbReference type="SMART" id="SM00919">
    <property type="entry name" value="Malic_M"/>
    <property type="match status" value="1"/>
</dbReference>
<evidence type="ECO:0000256" key="11">
    <source>
        <dbReference type="PIRSR" id="PIRSR036684-3"/>
    </source>
</evidence>
<evidence type="ECO:0000313" key="16">
    <source>
        <dbReference type="Proteomes" id="UP000054977"/>
    </source>
</evidence>
<dbReference type="GO" id="GO:0016746">
    <property type="term" value="F:acyltransferase activity"/>
    <property type="evidence" value="ECO:0007669"/>
    <property type="project" value="InterPro"/>
</dbReference>
<dbReference type="Gene3D" id="3.40.50.10950">
    <property type="match status" value="1"/>
</dbReference>
<dbReference type="InterPro" id="IPR012188">
    <property type="entry name" value="ME_PTA"/>
</dbReference>
<reference evidence="15" key="1">
    <citation type="submission" date="2016-01" db="EMBL/GenBank/DDBJ databases">
        <authorList>
            <person name="Peeters C."/>
        </authorList>
    </citation>
    <scope>NUCLEOTIDE SEQUENCE [LARGE SCALE GENOMIC DNA]</scope>
    <source>
        <strain evidence="15">LMG 22934</strain>
    </source>
</reference>